<dbReference type="Proteomes" id="UP000597338">
    <property type="component" value="Unassembled WGS sequence"/>
</dbReference>
<comment type="caution">
    <text evidence="5">The sequence shown here is derived from an EMBL/GenBank/DDBJ whole genome shotgun (WGS) entry which is preliminary data.</text>
</comment>
<feature type="signal peptide" evidence="3">
    <location>
        <begin position="1"/>
        <end position="19"/>
    </location>
</feature>
<feature type="chain" id="PRO_5045555242" description="Glycoside hydrolase family 42 N-terminal domain-containing protein" evidence="3">
    <location>
        <begin position="20"/>
        <end position="400"/>
    </location>
</feature>
<accession>A0ABQ1M0A6</accession>
<evidence type="ECO:0000313" key="6">
    <source>
        <dbReference type="Proteomes" id="UP000597338"/>
    </source>
</evidence>
<keyword evidence="2" id="KW-0326">Glycosidase</keyword>
<dbReference type="SUPFAM" id="SSF51445">
    <property type="entry name" value="(Trans)glycosidases"/>
    <property type="match status" value="1"/>
</dbReference>
<feature type="domain" description="Glycoside hydrolase family 42 N-terminal" evidence="4">
    <location>
        <begin position="171"/>
        <end position="291"/>
    </location>
</feature>
<dbReference type="Pfam" id="PF02449">
    <property type="entry name" value="Glyco_hydro_42"/>
    <property type="match status" value="1"/>
</dbReference>
<sequence length="400" mass="45813">MKHLFLFISLIGCSTPLLAQQKRNTAEQIPILAWYGVSSEESTVERYEELRQSGITHNFTFFNSVDELAAAMESAQKVGVKMIIHCPELEKEPEKIARQFKDHPALAGYFLRDEPGRADFPELGKWARRIQAVDNEHFCYLNLFPNYASKEALGTETYREHVQLFIKEVPLQLLSFDHYPIIVDTSGHRTMREQYYENLEIFSDEARKAGKPFWGFALTVAHEPYPIPTPAEIRVQVYSNLAYGAQGIQYFTYWTPKPGTWDFHHGPIEYDTKKRTEIYDYITQMNHEISALSDVFLNAEVISVSHTGAKIPQGTHRLEKLPDVITKFETEGEGAIVSVLKKENKSYLVVVNRDFKQNMSVTIAGDQRLKRVLKDGRIVNADAYISKLPVAPGDILVYTW</sequence>
<evidence type="ECO:0000256" key="3">
    <source>
        <dbReference type="SAM" id="SignalP"/>
    </source>
</evidence>
<dbReference type="EMBL" id="BMIK01000008">
    <property type="protein sequence ID" value="GGC32138.1"/>
    <property type="molecule type" value="Genomic_DNA"/>
</dbReference>
<dbReference type="Gene3D" id="3.20.20.80">
    <property type="entry name" value="Glycosidases"/>
    <property type="match status" value="1"/>
</dbReference>
<organism evidence="5 6">
    <name type="scientific">Parapedobacter defluvii</name>
    <dbReference type="NCBI Taxonomy" id="2045106"/>
    <lineage>
        <taxon>Bacteria</taxon>
        <taxon>Pseudomonadati</taxon>
        <taxon>Bacteroidota</taxon>
        <taxon>Sphingobacteriia</taxon>
        <taxon>Sphingobacteriales</taxon>
        <taxon>Sphingobacteriaceae</taxon>
        <taxon>Parapedobacter</taxon>
    </lineage>
</organism>
<evidence type="ECO:0000259" key="4">
    <source>
        <dbReference type="Pfam" id="PF02449"/>
    </source>
</evidence>
<reference evidence="6" key="1">
    <citation type="journal article" date="2019" name="Int. J. Syst. Evol. Microbiol.">
        <title>The Global Catalogue of Microorganisms (GCM) 10K type strain sequencing project: providing services to taxonomists for standard genome sequencing and annotation.</title>
        <authorList>
            <consortium name="The Broad Institute Genomics Platform"/>
            <consortium name="The Broad Institute Genome Sequencing Center for Infectious Disease"/>
            <person name="Wu L."/>
            <person name="Ma J."/>
        </authorList>
    </citation>
    <scope>NUCLEOTIDE SEQUENCE [LARGE SCALE GENOMIC DNA]</scope>
    <source>
        <strain evidence="6">CGMCC 1.15342</strain>
    </source>
</reference>
<evidence type="ECO:0000256" key="2">
    <source>
        <dbReference type="ARBA" id="ARBA00023295"/>
    </source>
</evidence>
<dbReference type="RefSeq" id="WP_188751258.1">
    <property type="nucleotide sequence ID" value="NZ_BMIK01000008.1"/>
</dbReference>
<evidence type="ECO:0000256" key="1">
    <source>
        <dbReference type="ARBA" id="ARBA00022801"/>
    </source>
</evidence>
<keyword evidence="3" id="KW-0732">Signal</keyword>
<keyword evidence="6" id="KW-1185">Reference proteome</keyword>
<gene>
    <name evidence="5" type="ORF">GCM10011386_25320</name>
</gene>
<protein>
    <recommendedName>
        <fullName evidence="4">Glycoside hydrolase family 42 N-terminal domain-containing protein</fullName>
    </recommendedName>
</protein>
<evidence type="ECO:0000313" key="5">
    <source>
        <dbReference type="EMBL" id="GGC32138.1"/>
    </source>
</evidence>
<proteinExistence type="predicted"/>
<keyword evidence="1" id="KW-0378">Hydrolase</keyword>
<dbReference type="InterPro" id="IPR017853">
    <property type="entry name" value="GH"/>
</dbReference>
<name>A0ABQ1M0A6_9SPHI</name>
<dbReference type="InterPro" id="IPR013529">
    <property type="entry name" value="Glyco_hydro_42_N"/>
</dbReference>